<keyword evidence="3" id="KW-1185">Reference proteome</keyword>
<name>A0A9E8S920_9MICO</name>
<dbReference type="InterPro" id="IPR038153">
    <property type="entry name" value="EvaA-like_sf"/>
</dbReference>
<dbReference type="InterPro" id="IPR005212">
    <property type="entry name" value="EvaA-like"/>
</dbReference>
<dbReference type="Pfam" id="PF03559">
    <property type="entry name" value="Hexose_dehydrat"/>
    <property type="match status" value="1"/>
</dbReference>
<dbReference type="RefSeq" id="WP_267781677.1">
    <property type="nucleotide sequence ID" value="NZ_CP113089.1"/>
</dbReference>
<gene>
    <name evidence="2" type="ORF">OVN18_02325</name>
</gene>
<sequence>MSLRDELLDLIGRSASVDDARRLSRYVDLVLADRNSFHTDDELYAWIDGIRDRSAVVLERKPVTQLRGWHVDAASGEIYHESGEFFRIIGVEIKNAEREVSGWDQPFVFQKEMGVLGIIRTTFDGVDHFLLHAKAEPGNTLLFQISPTLQATYSNLKTAHGGKVPRFSEFFVGEGDRRSTVLYEKWLAEDGGRFFLKSNLNVLVSVEPEDLPEIPDDYRWFTLSQIKRFLLHDNYINPHVRSILCHI</sequence>
<evidence type="ECO:0000313" key="3">
    <source>
        <dbReference type="Proteomes" id="UP001164706"/>
    </source>
</evidence>
<dbReference type="Proteomes" id="UP001164706">
    <property type="component" value="Chromosome"/>
</dbReference>
<protein>
    <submittedName>
        <fullName evidence="2">NDP-hexose 2,3-dehydratase family protein</fullName>
    </submittedName>
</protein>
<dbReference type="GO" id="GO:0016829">
    <property type="term" value="F:lyase activity"/>
    <property type="evidence" value="ECO:0007669"/>
    <property type="project" value="InterPro"/>
</dbReference>
<evidence type="ECO:0000313" key="2">
    <source>
        <dbReference type="EMBL" id="WAB81878.1"/>
    </source>
</evidence>
<dbReference type="AlphaFoldDB" id="A0A9E8S920"/>
<feature type="domain" description="dTDP-4-dehydro-6-deoxy-alpha-D-glucopyranose 2,3-dehydratase" evidence="1">
    <location>
        <begin position="41"/>
        <end position="246"/>
    </location>
</feature>
<reference evidence="2" key="1">
    <citation type="submission" date="2022-11" db="EMBL/GenBank/DDBJ databases">
        <title>Description of Microcella daejonensis nov. sp, isolated from riverside soil.</title>
        <authorList>
            <person name="Molina K.M."/>
            <person name="Kim S.B."/>
        </authorList>
    </citation>
    <scope>NUCLEOTIDE SEQUENCE</scope>
    <source>
        <strain evidence="2">MMS21-STM12</strain>
    </source>
</reference>
<evidence type="ECO:0000259" key="1">
    <source>
        <dbReference type="Pfam" id="PF03559"/>
    </source>
</evidence>
<proteinExistence type="predicted"/>
<dbReference type="EMBL" id="CP113089">
    <property type="protein sequence ID" value="WAB81878.1"/>
    <property type="molecule type" value="Genomic_DNA"/>
</dbReference>
<accession>A0A9E8S920</accession>
<dbReference type="KEGG" id="mdb:OVN18_02325"/>
<organism evidence="2 3">
    <name type="scientific">Microcella daejeonensis</name>
    <dbReference type="NCBI Taxonomy" id="2994971"/>
    <lineage>
        <taxon>Bacteria</taxon>
        <taxon>Bacillati</taxon>
        <taxon>Actinomycetota</taxon>
        <taxon>Actinomycetes</taxon>
        <taxon>Micrococcales</taxon>
        <taxon>Microbacteriaceae</taxon>
        <taxon>Microcella</taxon>
    </lineage>
</organism>
<dbReference type="Gene3D" id="3.90.79.40">
    <property type="entry name" value="EvaA sugar 2,3-dehydratase subunit"/>
    <property type="match status" value="1"/>
</dbReference>